<dbReference type="SMART" id="SM00220">
    <property type="entry name" value="S_TKc"/>
    <property type="match status" value="1"/>
</dbReference>
<evidence type="ECO:0000256" key="2">
    <source>
        <dbReference type="ARBA" id="ARBA00022679"/>
    </source>
</evidence>
<dbReference type="InterPro" id="IPR000719">
    <property type="entry name" value="Prot_kinase_dom"/>
</dbReference>
<dbReference type="Gene3D" id="3.10.50.40">
    <property type="match status" value="1"/>
</dbReference>
<keyword evidence="2" id="KW-0808">Transferase</keyword>
<dbReference type="EMBL" id="JAQQPM010000006">
    <property type="protein sequence ID" value="KAK2072745.1"/>
    <property type="molecule type" value="Genomic_DNA"/>
</dbReference>
<dbReference type="PANTHER" id="PTHR24356">
    <property type="entry name" value="SERINE/THREONINE-PROTEIN KINASE"/>
    <property type="match status" value="1"/>
</dbReference>
<evidence type="ECO:0000256" key="6">
    <source>
        <dbReference type="ARBA" id="ARBA00047899"/>
    </source>
</evidence>
<evidence type="ECO:0000256" key="3">
    <source>
        <dbReference type="ARBA" id="ARBA00022741"/>
    </source>
</evidence>
<dbReference type="GO" id="GO:0004674">
    <property type="term" value="F:protein serine/threonine kinase activity"/>
    <property type="evidence" value="ECO:0007669"/>
    <property type="project" value="UniProtKB-KW"/>
</dbReference>
<feature type="compositionally biased region" description="Acidic residues" evidence="9">
    <location>
        <begin position="236"/>
        <end position="249"/>
    </location>
</feature>
<evidence type="ECO:0000313" key="13">
    <source>
        <dbReference type="Proteomes" id="UP001217918"/>
    </source>
</evidence>
<feature type="compositionally biased region" description="Basic and acidic residues" evidence="9">
    <location>
        <begin position="377"/>
        <end position="391"/>
    </location>
</feature>
<feature type="domain" description="Protein kinase" evidence="10">
    <location>
        <begin position="773"/>
        <end position="1184"/>
    </location>
</feature>
<feature type="domain" description="PPIase FKBP-type" evidence="11">
    <location>
        <begin position="417"/>
        <end position="467"/>
    </location>
</feature>
<accession>A0AAD9I8U9</accession>
<comment type="catalytic activity">
    <reaction evidence="8">
        <text>[protein]-peptidylproline (omega=180) = [protein]-peptidylproline (omega=0)</text>
        <dbReference type="Rhea" id="RHEA:16237"/>
        <dbReference type="Rhea" id="RHEA-COMP:10747"/>
        <dbReference type="Rhea" id="RHEA-COMP:10748"/>
        <dbReference type="ChEBI" id="CHEBI:83833"/>
        <dbReference type="ChEBI" id="CHEBI:83834"/>
        <dbReference type="EC" id="5.2.1.8"/>
    </reaction>
</comment>
<feature type="compositionally biased region" description="Polar residues" evidence="9">
    <location>
        <begin position="540"/>
        <end position="551"/>
    </location>
</feature>
<feature type="region of interest" description="Disordered" evidence="9">
    <location>
        <begin position="665"/>
        <end position="693"/>
    </location>
</feature>
<feature type="region of interest" description="Disordered" evidence="9">
    <location>
        <begin position="525"/>
        <end position="555"/>
    </location>
</feature>
<evidence type="ECO:0000256" key="1">
    <source>
        <dbReference type="ARBA" id="ARBA00022527"/>
    </source>
</evidence>
<evidence type="ECO:0000256" key="8">
    <source>
        <dbReference type="PROSITE-ProRule" id="PRU00277"/>
    </source>
</evidence>
<keyword evidence="1" id="KW-0723">Serine/threonine-protein kinase</keyword>
<comment type="catalytic activity">
    <reaction evidence="6">
        <text>L-threonyl-[protein] + ATP = O-phospho-L-threonyl-[protein] + ADP + H(+)</text>
        <dbReference type="Rhea" id="RHEA:46608"/>
        <dbReference type="Rhea" id="RHEA-COMP:11060"/>
        <dbReference type="Rhea" id="RHEA-COMP:11605"/>
        <dbReference type="ChEBI" id="CHEBI:15378"/>
        <dbReference type="ChEBI" id="CHEBI:30013"/>
        <dbReference type="ChEBI" id="CHEBI:30616"/>
        <dbReference type="ChEBI" id="CHEBI:61977"/>
        <dbReference type="ChEBI" id="CHEBI:456216"/>
        <dbReference type="EC" id="2.7.11.1"/>
    </reaction>
</comment>
<keyword evidence="8" id="KW-0697">Rotamase</keyword>
<proteinExistence type="predicted"/>
<evidence type="ECO:0000313" key="12">
    <source>
        <dbReference type="EMBL" id="KAK2072745.1"/>
    </source>
</evidence>
<feature type="compositionally biased region" description="Polar residues" evidence="9">
    <location>
        <begin position="1199"/>
        <end position="1210"/>
    </location>
</feature>
<evidence type="ECO:0000259" key="10">
    <source>
        <dbReference type="PROSITE" id="PS50011"/>
    </source>
</evidence>
<comment type="catalytic activity">
    <reaction evidence="7">
        <text>L-seryl-[protein] + ATP = O-phospho-L-seryl-[protein] + ADP + H(+)</text>
        <dbReference type="Rhea" id="RHEA:17989"/>
        <dbReference type="Rhea" id="RHEA-COMP:9863"/>
        <dbReference type="Rhea" id="RHEA-COMP:11604"/>
        <dbReference type="ChEBI" id="CHEBI:15378"/>
        <dbReference type="ChEBI" id="CHEBI:29999"/>
        <dbReference type="ChEBI" id="CHEBI:30616"/>
        <dbReference type="ChEBI" id="CHEBI:83421"/>
        <dbReference type="ChEBI" id="CHEBI:456216"/>
        <dbReference type="EC" id="2.7.11.1"/>
    </reaction>
</comment>
<keyword evidence="8" id="KW-0413">Isomerase</keyword>
<dbReference type="InterPro" id="IPR001179">
    <property type="entry name" value="PPIase_FKBP_dom"/>
</dbReference>
<dbReference type="EC" id="5.2.1.8" evidence="8"/>
<dbReference type="Gene3D" id="2.60.120.340">
    <property type="entry name" value="Nucleoplasmin core domain"/>
    <property type="match status" value="1"/>
</dbReference>
<dbReference type="Proteomes" id="UP001217918">
    <property type="component" value="Unassembled WGS sequence"/>
</dbReference>
<dbReference type="Gene3D" id="1.10.510.10">
    <property type="entry name" value="Transferase(Phosphotransferase) domain 1"/>
    <property type="match status" value="1"/>
</dbReference>
<dbReference type="GO" id="GO:0005524">
    <property type="term" value="F:ATP binding"/>
    <property type="evidence" value="ECO:0007669"/>
    <property type="project" value="UniProtKB-KW"/>
</dbReference>
<feature type="region of interest" description="Disordered" evidence="9">
    <location>
        <begin position="590"/>
        <end position="636"/>
    </location>
</feature>
<keyword evidence="3" id="KW-0547">Nucleotide-binding</keyword>
<dbReference type="Gene3D" id="3.30.200.20">
    <property type="entry name" value="Phosphorylase Kinase, domain 1"/>
    <property type="match status" value="1"/>
</dbReference>
<dbReference type="Pfam" id="PF00069">
    <property type="entry name" value="Pkinase"/>
    <property type="match status" value="2"/>
</dbReference>
<dbReference type="InterPro" id="IPR008271">
    <property type="entry name" value="Ser/Thr_kinase_AS"/>
</dbReference>
<evidence type="ECO:0000259" key="11">
    <source>
        <dbReference type="PROSITE" id="PS50059"/>
    </source>
</evidence>
<dbReference type="AlphaFoldDB" id="A0AAD9I8U9"/>
<dbReference type="InterPro" id="IPR041232">
    <property type="entry name" value="NPL"/>
</dbReference>
<feature type="compositionally biased region" description="Acidic residues" evidence="9">
    <location>
        <begin position="257"/>
        <end position="270"/>
    </location>
</feature>
<feature type="compositionally biased region" description="Polar residues" evidence="9">
    <location>
        <begin position="619"/>
        <end position="635"/>
    </location>
</feature>
<dbReference type="InterPro" id="IPR011009">
    <property type="entry name" value="Kinase-like_dom_sf"/>
</dbReference>
<evidence type="ECO:0000256" key="5">
    <source>
        <dbReference type="ARBA" id="ARBA00022840"/>
    </source>
</evidence>
<keyword evidence="5" id="KW-0067">ATP-binding</keyword>
<dbReference type="Pfam" id="PF00254">
    <property type="entry name" value="FKBP_C"/>
    <property type="match status" value="1"/>
</dbReference>
<reference evidence="12" key="1">
    <citation type="journal article" date="2023" name="Mol. Plant Microbe Interact.">
        <title>Elucidating the Obligate Nature and Biological Capacity of an Invasive Fungal Corn Pathogen.</title>
        <authorList>
            <person name="MacCready J.S."/>
            <person name="Roggenkamp E.M."/>
            <person name="Gdanetz K."/>
            <person name="Chilvers M.I."/>
        </authorList>
    </citation>
    <scope>NUCLEOTIDE SEQUENCE</scope>
    <source>
        <strain evidence="12">PM02</strain>
    </source>
</reference>
<dbReference type="PROSITE" id="PS50011">
    <property type="entry name" value="PROTEIN_KINASE_DOM"/>
    <property type="match status" value="1"/>
</dbReference>
<feature type="region of interest" description="Disordered" evidence="9">
    <location>
        <begin position="104"/>
        <end position="185"/>
    </location>
</feature>
<keyword evidence="13" id="KW-1185">Reference proteome</keyword>
<sequence>MRLGASISSNLVAPETFTMSSMLPVAVFGQHVPTGGVLVPAAIDFPGTIRITMAAIDPTEAPQADSEGNVPNHPKSTLKIFKAEAGFDYDDDDEDENDHVRSLLTSSDDEDSDESNGGPSDPAKAKAKKAKGRAALRKLLQNAQSDEDMEDADAKPNGVKKGKGKANDEDDVTESSDEENPDGLEMEEFVVCTLDTDRTYQQPLDITIPEGEKVFFCATGTHTIHLMGNYVVLDPENSDDDYDSDDDGYDLPPGIELADDSDEEDQEDELDGIQGAARIQEVDSEDEEAPKLVTIDAVKKGKNKRPAEDDAQVEGLDDMIAQENGKLSKKQLKKLKKLKNSKGEAVAAEQAKDSPSCKSDKKVQFAKDLEQGPTGPAKDKADDKKQGDKKATSSVKVVQGVTIDDRKIGSGRTVKSGDKVSMRYIGKLSTTGKVFDSNKGGEPFSCKVGKGEVIKGWDIGLVGMAIGGLHCIGEAPEKHSPTRMVFSLFPIRDGLGLRHCDIEERACLDADSGVRRGGSKLKTTLSSLSLPGPFSEPSAVEQSSSPETTPRSPKGKKILLQGLNKMSNALFRASVEPTVVHRSAAMSRRSLQPIGFMPNTDSGSQVSSSKTTNTQSSKIASTNSPATVDVSTGKTSVDSKFKLSSSSKDKHVVVVCDKKPLLHAQHGNNSIGQHRNNNARSSPDSNLTTIQESPLDAGKASVVTVERAAAVKIYLETYYNDKFHQGPSARSLRLRQLEADLFASGSILDAAEQEAIRQQFFRRNEIEILDGNFEALKVLGKGSFGVVKLVREKSRQLGQGGRGLGNQRGSVAGETAGRVYAMKVIRKSAMLKTSQEGHLRAERDFLVASQGSKWIIPLITSFQDASSLYLVMEYMPGGDFLGLLIRENTLHETVARFYIAEMIVCVEATHTLQCIHRDIKPDNFLISASGHLKISDFGLAFDGHWDHDTAYFNCHRYSLLNKLGLEVEGDQQDKDEARKMQSNAKWASGIQMSIDKHEKRDMGDGESLLDWRNRCGNRSSAMSVVGTSQYMAPEVIEGKNYDARCDWWSIGVILYECIYGHTPFLSEQGRHITKQNIMRHRETFAFPSRPDREEEAHNALHGLRRSVQVWALAAINTPYDAPRLRNLDGQIDDMVSLLPQERDLLKHFIRTFGRRDRKRPRDRLLRDRTTKKVVMEVRKKTAFLGYTWRRMRPLETTALTGKSSGTSSAAESPAHEQHPLHV</sequence>
<dbReference type="Pfam" id="PF17800">
    <property type="entry name" value="NPL"/>
    <property type="match status" value="1"/>
</dbReference>
<feature type="compositionally biased region" description="Basic and acidic residues" evidence="9">
    <location>
        <begin position="358"/>
        <end position="370"/>
    </location>
</feature>
<feature type="compositionally biased region" description="Acidic residues" evidence="9">
    <location>
        <begin position="168"/>
        <end position="185"/>
    </location>
</feature>
<evidence type="ECO:0000256" key="4">
    <source>
        <dbReference type="ARBA" id="ARBA00022777"/>
    </source>
</evidence>
<evidence type="ECO:0000256" key="9">
    <source>
        <dbReference type="SAM" id="MobiDB-lite"/>
    </source>
</evidence>
<feature type="region of interest" description="Disordered" evidence="9">
    <location>
        <begin position="1199"/>
        <end position="1222"/>
    </location>
</feature>
<dbReference type="PANTHER" id="PTHR24356:SF400">
    <property type="entry name" value="SERINE_THREONINE-PROTEIN KINASE CBK1"/>
    <property type="match status" value="1"/>
</dbReference>
<feature type="compositionally biased region" description="Low complexity" evidence="9">
    <location>
        <begin position="604"/>
        <end position="618"/>
    </location>
</feature>
<dbReference type="PROSITE" id="PS00108">
    <property type="entry name" value="PROTEIN_KINASE_ST"/>
    <property type="match status" value="1"/>
</dbReference>
<feature type="compositionally biased region" description="Polar residues" evidence="9">
    <location>
        <begin position="666"/>
        <end position="692"/>
    </location>
</feature>
<gene>
    <name evidence="12" type="ORF">P8C59_007081</name>
</gene>
<evidence type="ECO:0000256" key="7">
    <source>
        <dbReference type="ARBA" id="ARBA00048679"/>
    </source>
</evidence>
<feature type="region of interest" description="Disordered" evidence="9">
    <location>
        <begin position="236"/>
        <end position="270"/>
    </location>
</feature>
<organism evidence="12 13">
    <name type="scientific">Phyllachora maydis</name>
    <dbReference type="NCBI Taxonomy" id="1825666"/>
    <lineage>
        <taxon>Eukaryota</taxon>
        <taxon>Fungi</taxon>
        <taxon>Dikarya</taxon>
        <taxon>Ascomycota</taxon>
        <taxon>Pezizomycotina</taxon>
        <taxon>Sordariomycetes</taxon>
        <taxon>Sordariomycetidae</taxon>
        <taxon>Phyllachorales</taxon>
        <taxon>Phyllachoraceae</taxon>
        <taxon>Phyllachora</taxon>
    </lineage>
</organism>
<dbReference type="SUPFAM" id="SSF56112">
    <property type="entry name" value="Protein kinase-like (PK-like)"/>
    <property type="match status" value="1"/>
</dbReference>
<dbReference type="GO" id="GO:0035556">
    <property type="term" value="P:intracellular signal transduction"/>
    <property type="evidence" value="ECO:0007669"/>
    <property type="project" value="TreeGrafter"/>
</dbReference>
<dbReference type="InterPro" id="IPR046357">
    <property type="entry name" value="PPIase_dom_sf"/>
</dbReference>
<dbReference type="GO" id="GO:0003755">
    <property type="term" value="F:peptidyl-prolyl cis-trans isomerase activity"/>
    <property type="evidence" value="ECO:0007669"/>
    <property type="project" value="UniProtKB-KW"/>
</dbReference>
<dbReference type="SUPFAM" id="SSF54534">
    <property type="entry name" value="FKBP-like"/>
    <property type="match status" value="1"/>
</dbReference>
<feature type="region of interest" description="Disordered" evidence="9">
    <location>
        <begin position="340"/>
        <end position="393"/>
    </location>
</feature>
<feature type="compositionally biased region" description="Basic and acidic residues" evidence="9">
    <location>
        <begin position="1213"/>
        <end position="1222"/>
    </location>
</feature>
<dbReference type="InterPro" id="IPR050236">
    <property type="entry name" value="Ser_Thr_kinase_AGC"/>
</dbReference>
<keyword evidence="4" id="KW-0418">Kinase</keyword>
<name>A0AAD9I8U9_9PEZI</name>
<comment type="caution">
    <text evidence="12">The sequence shown here is derived from an EMBL/GenBank/DDBJ whole genome shotgun (WGS) entry which is preliminary data.</text>
</comment>
<protein>
    <recommendedName>
        <fullName evidence="8">peptidylprolyl isomerase</fullName>
        <ecNumber evidence="8">5.2.1.8</ecNumber>
    </recommendedName>
</protein>
<dbReference type="PROSITE" id="PS50059">
    <property type="entry name" value="FKBP_PPIASE"/>
    <property type="match status" value="1"/>
</dbReference>
<feature type="compositionally biased region" description="Basic residues" evidence="9">
    <location>
        <begin position="125"/>
        <end position="136"/>
    </location>
</feature>